<comment type="caution">
    <text evidence="1">The sequence shown here is derived from an EMBL/GenBank/DDBJ whole genome shotgun (WGS) entry which is preliminary data.</text>
</comment>
<accession>A0ABT0GRM1</accession>
<organism evidence="1 2">
    <name type="scientific">Roseibium sediminicola</name>
    <dbReference type="NCBI Taxonomy" id="2933272"/>
    <lineage>
        <taxon>Bacteria</taxon>
        <taxon>Pseudomonadati</taxon>
        <taxon>Pseudomonadota</taxon>
        <taxon>Alphaproteobacteria</taxon>
        <taxon>Hyphomicrobiales</taxon>
        <taxon>Stappiaceae</taxon>
        <taxon>Roseibium</taxon>
    </lineage>
</organism>
<reference evidence="1" key="1">
    <citation type="submission" date="2022-04" db="EMBL/GenBank/DDBJ databases">
        <title>Roseibium sp. CAU 1639 isolated from mud.</title>
        <authorList>
            <person name="Kim W."/>
        </authorList>
    </citation>
    <scope>NUCLEOTIDE SEQUENCE</scope>
    <source>
        <strain evidence="1">CAU 1639</strain>
    </source>
</reference>
<evidence type="ECO:0008006" key="3">
    <source>
        <dbReference type="Google" id="ProtNLM"/>
    </source>
</evidence>
<sequence>MGKGTRLRFVKTPGSLPLPDGVSRQYQVFAGSAAGEPELSFDLDKPHMRGTTWVRSPVVNGLVLSCLEKVGGGRWALQTVQGDTVAEIAGKGVLTQSWHLSFPGSGPVLELADPKSFAKQVVRTMLDGETEGLVLTLNQDPVGGLAKQHRSSGGGFLSGMKRFVQGRDWVLDLQRPAMDVASISTGHRIALLALSLSAIVSLEFSSPD</sequence>
<name>A0ABT0GRM1_9HYPH</name>
<dbReference type="Proteomes" id="UP001431221">
    <property type="component" value="Unassembled WGS sequence"/>
</dbReference>
<keyword evidence="2" id="KW-1185">Reference proteome</keyword>
<proteinExistence type="predicted"/>
<dbReference type="RefSeq" id="WP_248153032.1">
    <property type="nucleotide sequence ID" value="NZ_JALNMJ010000004.1"/>
</dbReference>
<evidence type="ECO:0000313" key="1">
    <source>
        <dbReference type="EMBL" id="MCK7612078.1"/>
    </source>
</evidence>
<protein>
    <recommendedName>
        <fullName evidence="3">Scramblase</fullName>
    </recommendedName>
</protein>
<evidence type="ECO:0000313" key="2">
    <source>
        <dbReference type="Proteomes" id="UP001431221"/>
    </source>
</evidence>
<dbReference type="EMBL" id="JALNMJ010000004">
    <property type="protein sequence ID" value="MCK7612078.1"/>
    <property type="molecule type" value="Genomic_DNA"/>
</dbReference>
<gene>
    <name evidence="1" type="ORF">M0H32_07900</name>
</gene>